<accession>A0ABT2HC72</accession>
<proteinExistence type="predicted"/>
<organism evidence="1 2">
    <name type="scientific">Herbiconiux daphne</name>
    <dbReference type="NCBI Taxonomy" id="2970914"/>
    <lineage>
        <taxon>Bacteria</taxon>
        <taxon>Bacillati</taxon>
        <taxon>Actinomycetota</taxon>
        <taxon>Actinomycetes</taxon>
        <taxon>Micrococcales</taxon>
        <taxon>Microbacteriaceae</taxon>
        <taxon>Herbiconiux</taxon>
    </lineage>
</organism>
<evidence type="ECO:0000313" key="1">
    <source>
        <dbReference type="EMBL" id="MCS5737549.1"/>
    </source>
</evidence>
<evidence type="ECO:0000313" key="2">
    <source>
        <dbReference type="Proteomes" id="UP001165586"/>
    </source>
</evidence>
<gene>
    <name evidence="1" type="ORF">N1032_27845</name>
</gene>
<protein>
    <recommendedName>
        <fullName evidence="3">CdiI immunity protein domain-containing protein</fullName>
    </recommendedName>
</protein>
<dbReference type="Proteomes" id="UP001165586">
    <property type="component" value="Unassembled WGS sequence"/>
</dbReference>
<comment type="caution">
    <text evidence="1">The sequence shown here is derived from an EMBL/GenBank/DDBJ whole genome shotgun (WGS) entry which is preliminary data.</text>
</comment>
<reference evidence="1" key="1">
    <citation type="submission" date="2022-08" db="EMBL/GenBank/DDBJ databases">
        <authorList>
            <person name="Deng Y."/>
            <person name="Han X.-F."/>
            <person name="Zhang Y.-Q."/>
        </authorList>
    </citation>
    <scope>NUCLEOTIDE SEQUENCE</scope>
    <source>
        <strain evidence="1">CPCC 203386</strain>
    </source>
</reference>
<keyword evidence="2" id="KW-1185">Reference proteome</keyword>
<dbReference type="RefSeq" id="WP_259543977.1">
    <property type="nucleotide sequence ID" value="NZ_JANLCJ010000811.1"/>
</dbReference>
<feature type="non-terminal residue" evidence="1">
    <location>
        <position position="99"/>
    </location>
</feature>
<dbReference type="EMBL" id="JANLCJ010000811">
    <property type="protein sequence ID" value="MCS5737549.1"/>
    <property type="molecule type" value="Genomic_DNA"/>
</dbReference>
<evidence type="ECO:0008006" key="3">
    <source>
        <dbReference type="Google" id="ProtNLM"/>
    </source>
</evidence>
<sequence length="99" mass="12044">MKYPMPFETDALRCYVDEYYSEEFESAETSLARCIQIVIDQYQRAEGAEQHFVNMCWLSRVMVWFIPAARPWYDQTWERLTPFFEWDENGEECIRVHRG</sequence>
<name>A0ABT2HC72_9MICO</name>